<sequence length="160" mass="17873">MTRKREARRSDLPDTAAFRQLMEEGCTVLRLHAATRLGMQAYNAFMAEVDLTMPQFATLASLCQADGLSVTALAQLIGVDSTTLTRNLRLLEQRDLIIQGAAVDDRRRRIVRLTADGRRLFARALPLWQKAQAALTRKLGAAQTATLHQQLSQTIEKLRT</sequence>
<dbReference type="PROSITE" id="PS50995">
    <property type="entry name" value="HTH_MARR_2"/>
    <property type="match status" value="1"/>
</dbReference>
<dbReference type="GO" id="GO:0003677">
    <property type="term" value="F:DNA binding"/>
    <property type="evidence" value="ECO:0007669"/>
    <property type="project" value="UniProtKB-KW"/>
</dbReference>
<dbReference type="OrthoDB" id="7359569at2"/>
<dbReference type="Gene3D" id="1.10.10.10">
    <property type="entry name" value="Winged helix-like DNA-binding domain superfamily/Winged helix DNA-binding domain"/>
    <property type="match status" value="1"/>
</dbReference>
<dbReference type="PRINTS" id="PR00598">
    <property type="entry name" value="HTHMARR"/>
</dbReference>
<dbReference type="RefSeq" id="WP_144068294.1">
    <property type="nucleotide sequence ID" value="NZ_CP041636.1"/>
</dbReference>
<feature type="domain" description="HTH marR-type" evidence="4">
    <location>
        <begin position="1"/>
        <end position="156"/>
    </location>
</feature>
<evidence type="ECO:0000313" key="5">
    <source>
        <dbReference type="EMBL" id="QDO97313.1"/>
    </source>
</evidence>
<reference evidence="5 6" key="1">
    <citation type="submission" date="2019-07" db="EMBL/GenBank/DDBJ databases">
        <title>Genome sequencing for Ferrovibrio sp. K5.</title>
        <authorList>
            <person name="Park S.-J."/>
        </authorList>
    </citation>
    <scope>NUCLEOTIDE SEQUENCE [LARGE SCALE GENOMIC DNA]</scope>
    <source>
        <strain evidence="5 6">K5</strain>
    </source>
</reference>
<evidence type="ECO:0000256" key="3">
    <source>
        <dbReference type="ARBA" id="ARBA00023163"/>
    </source>
</evidence>
<evidence type="ECO:0000256" key="2">
    <source>
        <dbReference type="ARBA" id="ARBA00023125"/>
    </source>
</evidence>
<accession>A0A516H0K6</accession>
<organism evidence="5 6">
    <name type="scientific">Ferrovibrio terrae</name>
    <dbReference type="NCBI Taxonomy" id="2594003"/>
    <lineage>
        <taxon>Bacteria</taxon>
        <taxon>Pseudomonadati</taxon>
        <taxon>Pseudomonadota</taxon>
        <taxon>Alphaproteobacteria</taxon>
        <taxon>Rhodospirillales</taxon>
        <taxon>Rhodospirillaceae</taxon>
        <taxon>Ferrovibrio</taxon>
    </lineage>
</organism>
<dbReference type="InterPro" id="IPR036388">
    <property type="entry name" value="WH-like_DNA-bd_sf"/>
</dbReference>
<proteinExistence type="predicted"/>
<dbReference type="InterPro" id="IPR023187">
    <property type="entry name" value="Tscrpt_reg_MarR-type_CS"/>
</dbReference>
<protein>
    <submittedName>
        <fullName evidence="5">Winged helix-turn-helix transcriptional regulator</fullName>
    </submittedName>
</protein>
<name>A0A516H0K6_9PROT</name>
<keyword evidence="2" id="KW-0238">DNA-binding</keyword>
<keyword evidence="1" id="KW-0805">Transcription regulation</keyword>
<evidence type="ECO:0000313" key="6">
    <source>
        <dbReference type="Proteomes" id="UP000317496"/>
    </source>
</evidence>
<dbReference type="EMBL" id="CP041636">
    <property type="protein sequence ID" value="QDO97313.1"/>
    <property type="molecule type" value="Genomic_DNA"/>
</dbReference>
<dbReference type="PANTHER" id="PTHR42756:SF1">
    <property type="entry name" value="TRANSCRIPTIONAL REPRESSOR OF EMRAB OPERON"/>
    <property type="match status" value="1"/>
</dbReference>
<dbReference type="SMART" id="SM00347">
    <property type="entry name" value="HTH_MARR"/>
    <property type="match status" value="1"/>
</dbReference>
<dbReference type="PROSITE" id="PS01117">
    <property type="entry name" value="HTH_MARR_1"/>
    <property type="match status" value="1"/>
</dbReference>
<dbReference type="GO" id="GO:0003700">
    <property type="term" value="F:DNA-binding transcription factor activity"/>
    <property type="evidence" value="ECO:0007669"/>
    <property type="project" value="InterPro"/>
</dbReference>
<dbReference type="SUPFAM" id="SSF46785">
    <property type="entry name" value="Winged helix' DNA-binding domain"/>
    <property type="match status" value="1"/>
</dbReference>
<dbReference type="Pfam" id="PF01047">
    <property type="entry name" value="MarR"/>
    <property type="match status" value="1"/>
</dbReference>
<gene>
    <name evidence="5" type="ORF">FNB15_08550</name>
</gene>
<dbReference type="AlphaFoldDB" id="A0A516H0K6"/>
<dbReference type="PANTHER" id="PTHR42756">
    <property type="entry name" value="TRANSCRIPTIONAL REGULATOR, MARR"/>
    <property type="match status" value="1"/>
</dbReference>
<keyword evidence="6" id="KW-1185">Reference proteome</keyword>
<dbReference type="InterPro" id="IPR036390">
    <property type="entry name" value="WH_DNA-bd_sf"/>
</dbReference>
<dbReference type="InterPro" id="IPR000835">
    <property type="entry name" value="HTH_MarR-typ"/>
</dbReference>
<keyword evidence="3" id="KW-0804">Transcription</keyword>
<dbReference type="Proteomes" id="UP000317496">
    <property type="component" value="Chromosome"/>
</dbReference>
<evidence type="ECO:0000256" key="1">
    <source>
        <dbReference type="ARBA" id="ARBA00023015"/>
    </source>
</evidence>
<dbReference type="KEGG" id="fer:FNB15_08550"/>
<evidence type="ECO:0000259" key="4">
    <source>
        <dbReference type="PROSITE" id="PS50995"/>
    </source>
</evidence>